<accession>A0AC61RWW2</accession>
<keyword evidence="2" id="KW-1185">Reference proteome</keyword>
<dbReference type="EMBL" id="SRYA01000016">
    <property type="protein sequence ID" value="TGY96490.1"/>
    <property type="molecule type" value="Genomic_DNA"/>
</dbReference>
<reference evidence="1" key="1">
    <citation type="submission" date="2019-04" db="EMBL/GenBank/DDBJ databases">
        <title>Microbes associate with the intestines of laboratory mice.</title>
        <authorList>
            <person name="Navarre W."/>
            <person name="Wong E."/>
            <person name="Huang K."/>
            <person name="Tropini C."/>
            <person name="Ng K."/>
            <person name="Yu B."/>
        </authorList>
    </citation>
    <scope>NUCLEOTIDE SEQUENCE</scope>
    <source>
        <strain evidence="1">NM01_1-7b</strain>
    </source>
</reference>
<name>A0AC61RWW2_9FIRM</name>
<organism evidence="1 2">
    <name type="scientific">Petralouisia muris</name>
    <dbReference type="NCBI Taxonomy" id="3032872"/>
    <lineage>
        <taxon>Bacteria</taxon>
        <taxon>Bacillati</taxon>
        <taxon>Bacillota</taxon>
        <taxon>Clostridia</taxon>
        <taxon>Lachnospirales</taxon>
        <taxon>Lachnospiraceae</taxon>
        <taxon>Petralouisia</taxon>
    </lineage>
</organism>
<dbReference type="Proteomes" id="UP000304953">
    <property type="component" value="Unassembled WGS sequence"/>
</dbReference>
<protein>
    <submittedName>
        <fullName evidence="1">Helix-turn-helix domain-containing protein</fullName>
    </submittedName>
</protein>
<evidence type="ECO:0000313" key="1">
    <source>
        <dbReference type="EMBL" id="TGY96490.1"/>
    </source>
</evidence>
<gene>
    <name evidence="1" type="ORF">E5329_09885</name>
</gene>
<comment type="caution">
    <text evidence="1">The sequence shown here is derived from an EMBL/GenBank/DDBJ whole genome shotgun (WGS) entry which is preliminary data.</text>
</comment>
<sequence length="142" mass="15789">MEIKKKLKDARANAGLTQEQVAEKIMVSRQTISNWENGKSLPDIISIINLSDLYQISLDELLKGDTKMKEKIEKDVKAAEGNKRLILRTAILLFAVSIIYSISALVGGALNDFCEAAIRWVVLGIGVAFAMTYMSQKESRKI</sequence>
<evidence type="ECO:0000313" key="2">
    <source>
        <dbReference type="Proteomes" id="UP000304953"/>
    </source>
</evidence>
<proteinExistence type="predicted"/>